<comment type="subcellular location">
    <subcellularLocation>
        <location evidence="1">Cell membrane</location>
        <topology evidence="1">Multi-pass membrane protein</topology>
    </subcellularLocation>
</comment>
<evidence type="ECO:0000256" key="5">
    <source>
        <dbReference type="ARBA" id="ARBA00022692"/>
    </source>
</evidence>
<evidence type="ECO:0000256" key="3">
    <source>
        <dbReference type="ARBA" id="ARBA00022449"/>
    </source>
</evidence>
<dbReference type="PANTHER" id="PTHR43298:SF2">
    <property type="entry name" value="FMN_FAD EXPORTER YEEO-RELATED"/>
    <property type="match status" value="1"/>
</dbReference>
<dbReference type="PANTHER" id="PTHR43298">
    <property type="entry name" value="MULTIDRUG RESISTANCE PROTEIN NORM-RELATED"/>
    <property type="match status" value="1"/>
</dbReference>
<dbReference type="GO" id="GO:0005886">
    <property type="term" value="C:plasma membrane"/>
    <property type="evidence" value="ECO:0007669"/>
    <property type="project" value="UniProtKB-SubCell"/>
</dbReference>
<organism evidence="11 12">
    <name type="scientific">Geovibrio thiophilus</name>
    <dbReference type="NCBI Taxonomy" id="139438"/>
    <lineage>
        <taxon>Bacteria</taxon>
        <taxon>Pseudomonadati</taxon>
        <taxon>Deferribacterota</taxon>
        <taxon>Deferribacteres</taxon>
        <taxon>Deferribacterales</taxon>
        <taxon>Geovibrionaceae</taxon>
        <taxon>Geovibrio</taxon>
    </lineage>
</organism>
<feature type="transmembrane region" description="Helical" evidence="10">
    <location>
        <begin position="362"/>
        <end position="386"/>
    </location>
</feature>
<keyword evidence="6 10" id="KW-1133">Transmembrane helix</keyword>
<evidence type="ECO:0000256" key="10">
    <source>
        <dbReference type="SAM" id="Phobius"/>
    </source>
</evidence>
<dbReference type="GO" id="GO:0006811">
    <property type="term" value="P:monoatomic ion transport"/>
    <property type="evidence" value="ECO:0007669"/>
    <property type="project" value="UniProtKB-KW"/>
</dbReference>
<feature type="transmembrane region" description="Helical" evidence="10">
    <location>
        <begin position="317"/>
        <end position="342"/>
    </location>
</feature>
<feature type="transmembrane region" description="Helical" evidence="10">
    <location>
        <begin position="133"/>
        <end position="150"/>
    </location>
</feature>
<dbReference type="Proteomes" id="UP000287502">
    <property type="component" value="Chromosome"/>
</dbReference>
<name>A0A410JWJ3_9BACT</name>
<dbReference type="CDD" id="cd13133">
    <property type="entry name" value="MATE_like_7"/>
    <property type="match status" value="1"/>
</dbReference>
<dbReference type="NCBIfam" id="TIGR00797">
    <property type="entry name" value="matE"/>
    <property type="match status" value="1"/>
</dbReference>
<dbReference type="PIRSF" id="PIRSF006603">
    <property type="entry name" value="DinF"/>
    <property type="match status" value="1"/>
</dbReference>
<keyword evidence="4" id="KW-1003">Cell membrane</keyword>
<dbReference type="RefSeq" id="WP_128465810.1">
    <property type="nucleotide sequence ID" value="NZ_CP035108.1"/>
</dbReference>
<feature type="transmembrane region" description="Helical" evidence="10">
    <location>
        <begin position="196"/>
        <end position="216"/>
    </location>
</feature>
<dbReference type="AlphaFoldDB" id="A0A410JWJ3"/>
<evidence type="ECO:0000256" key="6">
    <source>
        <dbReference type="ARBA" id="ARBA00022989"/>
    </source>
</evidence>
<dbReference type="GO" id="GO:0015297">
    <property type="term" value="F:antiporter activity"/>
    <property type="evidence" value="ECO:0007669"/>
    <property type="project" value="UniProtKB-KW"/>
</dbReference>
<keyword evidence="2" id="KW-0813">Transport</keyword>
<sequence length="455" mass="50093">MSSNVRYAEGGVKEMIYIAFPMLVSNACETVMVFTDRLFLSRLGSVQMSAAMSGGMSSFMLTVFFIGLIGYSTAMIAQFYGAGKKEMCGTSAFQGIIISVLAYPLILLTRPLIHYMFTKTGMDEAQLYYQRQYFDILIYGSVFFLIRHSLSCFFSGIGKTGVVMFASLGAMVVNVGASWVLIFGHFGLPEMGMRGAAIGTIIGSISSISILVFAYMRKDNVDTYGIKGSFRFDRALTLKLMKFGTPAGFEFLLGFTAFTFIVLIFHAQGLTTATAATIMFNWDHVAFVPLIGVEIGVTSLVGRYIGAGRHDIVHKTVISGLKLGVIYSVIVALLFVFLPYQLTDFFRPDTADPAFEAAVPLTVYMLRLASVYVLVTAQMVVFMGALRGAGDTFWAMVISVSINWSITIATYIIMNTLNFSARAGWTSVVLLFLLFPVLLYVRYKSGRWKEIQPAV</sequence>
<dbReference type="InterPro" id="IPR002528">
    <property type="entry name" value="MATE_fam"/>
</dbReference>
<evidence type="ECO:0000256" key="1">
    <source>
        <dbReference type="ARBA" id="ARBA00004651"/>
    </source>
</evidence>
<reference evidence="11 12" key="1">
    <citation type="submission" date="2019-01" db="EMBL/GenBank/DDBJ databases">
        <title>Geovibrio thiophilus DSM 11263, complete genome.</title>
        <authorList>
            <person name="Spring S."/>
            <person name="Bunk B."/>
            <person name="Sproer C."/>
        </authorList>
    </citation>
    <scope>NUCLEOTIDE SEQUENCE [LARGE SCALE GENOMIC DNA]</scope>
    <source>
        <strain evidence="11 12">DSM 11263</strain>
    </source>
</reference>
<keyword evidence="5 10" id="KW-0812">Transmembrane</keyword>
<proteinExistence type="predicted"/>
<evidence type="ECO:0000256" key="7">
    <source>
        <dbReference type="ARBA" id="ARBA00023065"/>
    </source>
</evidence>
<feature type="transmembrane region" description="Helical" evidence="10">
    <location>
        <begin position="162"/>
        <end position="184"/>
    </location>
</feature>
<dbReference type="GO" id="GO:0042910">
    <property type="term" value="F:xenobiotic transmembrane transporter activity"/>
    <property type="evidence" value="ECO:0007669"/>
    <property type="project" value="InterPro"/>
</dbReference>
<dbReference type="KEGG" id="gtl:EP073_03620"/>
<evidence type="ECO:0000256" key="4">
    <source>
        <dbReference type="ARBA" id="ARBA00022475"/>
    </source>
</evidence>
<evidence type="ECO:0000256" key="2">
    <source>
        <dbReference type="ARBA" id="ARBA00022448"/>
    </source>
</evidence>
<gene>
    <name evidence="11" type="ORF">EP073_03620</name>
</gene>
<protein>
    <recommendedName>
        <fullName evidence="9">Multidrug-efflux transporter</fullName>
    </recommendedName>
</protein>
<feature type="transmembrane region" description="Helical" evidence="10">
    <location>
        <begin position="92"/>
        <end position="113"/>
    </location>
</feature>
<feature type="transmembrane region" description="Helical" evidence="10">
    <location>
        <begin position="247"/>
        <end position="266"/>
    </location>
</feature>
<evidence type="ECO:0000313" key="11">
    <source>
        <dbReference type="EMBL" id="QAR32523.1"/>
    </source>
</evidence>
<evidence type="ECO:0000256" key="9">
    <source>
        <dbReference type="ARBA" id="ARBA00031636"/>
    </source>
</evidence>
<dbReference type="Pfam" id="PF01554">
    <property type="entry name" value="MatE"/>
    <property type="match status" value="2"/>
</dbReference>
<keyword evidence="7" id="KW-0406">Ion transport</keyword>
<evidence type="ECO:0000256" key="8">
    <source>
        <dbReference type="ARBA" id="ARBA00023136"/>
    </source>
</evidence>
<feature type="transmembrane region" description="Helical" evidence="10">
    <location>
        <begin position="286"/>
        <end position="305"/>
    </location>
</feature>
<dbReference type="OrthoDB" id="9805232at2"/>
<keyword evidence="3" id="KW-0050">Antiport</keyword>
<keyword evidence="12" id="KW-1185">Reference proteome</keyword>
<feature type="transmembrane region" description="Helical" evidence="10">
    <location>
        <begin position="393"/>
        <end position="413"/>
    </location>
</feature>
<evidence type="ECO:0000313" key="12">
    <source>
        <dbReference type="Proteomes" id="UP000287502"/>
    </source>
</evidence>
<accession>A0A410JWJ3</accession>
<feature type="transmembrane region" description="Helical" evidence="10">
    <location>
        <begin position="419"/>
        <end position="441"/>
    </location>
</feature>
<keyword evidence="8 10" id="KW-0472">Membrane</keyword>
<feature type="transmembrane region" description="Helical" evidence="10">
    <location>
        <begin position="55"/>
        <end position="80"/>
    </location>
</feature>
<feature type="transmembrane region" description="Helical" evidence="10">
    <location>
        <begin position="16"/>
        <end position="35"/>
    </location>
</feature>
<dbReference type="InterPro" id="IPR050222">
    <property type="entry name" value="MATE_MdtK"/>
</dbReference>
<dbReference type="EMBL" id="CP035108">
    <property type="protein sequence ID" value="QAR32523.1"/>
    <property type="molecule type" value="Genomic_DNA"/>
</dbReference>
<dbReference type="InterPro" id="IPR048279">
    <property type="entry name" value="MdtK-like"/>
</dbReference>